<dbReference type="PIRSF" id="PIRSF016481">
    <property type="entry name" value="Pilus_assembly_PilP"/>
    <property type="match status" value="1"/>
</dbReference>
<keyword evidence="3" id="KW-1185">Reference proteome</keyword>
<dbReference type="STRING" id="291169.A9E74_00067"/>
<dbReference type="AlphaFoldDB" id="A0A1E3GVX3"/>
<evidence type="ECO:0000313" key="3">
    <source>
        <dbReference type="Proteomes" id="UP000094379"/>
    </source>
</evidence>
<dbReference type="RefSeq" id="WP_069294687.1">
    <property type="nucleotide sequence ID" value="NZ_MCRI01000001.1"/>
</dbReference>
<dbReference type="Gene3D" id="2.30.30.830">
    <property type="match status" value="1"/>
</dbReference>
<evidence type="ECO:0000256" key="1">
    <source>
        <dbReference type="SAM" id="SignalP"/>
    </source>
</evidence>
<dbReference type="EMBL" id="MCRI01000001">
    <property type="protein sequence ID" value="ODN68095.1"/>
    <property type="molecule type" value="Genomic_DNA"/>
</dbReference>
<feature type="chain" id="PRO_5009128731" evidence="1">
    <location>
        <begin position="30"/>
        <end position="186"/>
    </location>
</feature>
<sequence>MMLVMNFNLTIQSFIGRLLLLSLALVLTACDSKKDNLQNYVEEVKARQQVDIPPIPVMKPYEKFSYSAAGLRDPFVPTVIDVPEPEPEQEVQGGGVQPNENRMKELLESYSLSDLQYVGTLEQESIWALIRAPDSTIHRVQIGNYMGMNHGQIVEISETYMTLKEIVAEGNGYNERETTVPVVEIN</sequence>
<dbReference type="Proteomes" id="UP000094379">
    <property type="component" value="Unassembled WGS sequence"/>
</dbReference>
<dbReference type="InterPro" id="IPR007446">
    <property type="entry name" value="PilP"/>
</dbReference>
<dbReference type="Pfam" id="PF04351">
    <property type="entry name" value="PilP"/>
    <property type="match status" value="1"/>
</dbReference>
<organism evidence="2 3">
    <name type="scientific">Methylophaga muralis</name>
    <dbReference type="NCBI Taxonomy" id="291169"/>
    <lineage>
        <taxon>Bacteria</taxon>
        <taxon>Pseudomonadati</taxon>
        <taxon>Pseudomonadota</taxon>
        <taxon>Gammaproteobacteria</taxon>
        <taxon>Thiotrichales</taxon>
        <taxon>Piscirickettsiaceae</taxon>
        <taxon>Methylophaga</taxon>
    </lineage>
</organism>
<gene>
    <name evidence="2" type="ORF">A9E74_00067</name>
</gene>
<comment type="caution">
    <text evidence="2">The sequence shown here is derived from an EMBL/GenBank/DDBJ whole genome shotgun (WGS) entry which is preliminary data.</text>
</comment>
<proteinExistence type="predicted"/>
<name>A0A1E3GVX3_9GAMM</name>
<keyword evidence="1" id="KW-0732">Signal</keyword>
<protein>
    <submittedName>
        <fullName evidence="2">Pilus assembly protein, PilP</fullName>
    </submittedName>
</protein>
<accession>A0A1E3GVX3</accession>
<evidence type="ECO:0000313" key="2">
    <source>
        <dbReference type="EMBL" id="ODN68095.1"/>
    </source>
</evidence>
<feature type="signal peptide" evidence="1">
    <location>
        <begin position="1"/>
        <end position="29"/>
    </location>
</feature>
<reference evidence="2 3" key="1">
    <citation type="submission" date="2016-07" db="EMBL/GenBank/DDBJ databases">
        <title>Draft Genome Sequence of Methylophaga muralis Bur 1.</title>
        <authorList>
            <person name="Vasilenko O.V."/>
            <person name="Doronina N.V."/>
            <person name="Shmareva M.N."/>
            <person name="Tarlachkov S.V."/>
            <person name="Mustakhimov I."/>
            <person name="Trotsenko Y.A."/>
        </authorList>
    </citation>
    <scope>NUCLEOTIDE SEQUENCE [LARGE SCALE GENOMIC DNA]</scope>
    <source>
        <strain evidence="2 3">Bur 1</strain>
    </source>
</reference>